<organism evidence="1 2">
    <name type="scientific">Austropuccinia psidii MF-1</name>
    <dbReference type="NCBI Taxonomy" id="1389203"/>
    <lineage>
        <taxon>Eukaryota</taxon>
        <taxon>Fungi</taxon>
        <taxon>Dikarya</taxon>
        <taxon>Basidiomycota</taxon>
        <taxon>Pucciniomycotina</taxon>
        <taxon>Pucciniomycetes</taxon>
        <taxon>Pucciniales</taxon>
        <taxon>Sphaerophragmiaceae</taxon>
        <taxon>Austropuccinia</taxon>
    </lineage>
</organism>
<accession>A0A9Q3HES7</accession>
<protein>
    <submittedName>
        <fullName evidence="1">Uncharacterized protein</fullName>
    </submittedName>
</protein>
<dbReference type="Proteomes" id="UP000765509">
    <property type="component" value="Unassembled WGS sequence"/>
</dbReference>
<evidence type="ECO:0000313" key="2">
    <source>
        <dbReference type="Proteomes" id="UP000765509"/>
    </source>
</evidence>
<dbReference type="AlphaFoldDB" id="A0A9Q3HES7"/>
<dbReference type="EMBL" id="AVOT02016987">
    <property type="protein sequence ID" value="MBW0502733.1"/>
    <property type="molecule type" value="Genomic_DNA"/>
</dbReference>
<proteinExistence type="predicted"/>
<reference evidence="1" key="1">
    <citation type="submission" date="2021-03" db="EMBL/GenBank/DDBJ databases">
        <title>Draft genome sequence of rust myrtle Austropuccinia psidii MF-1, a brazilian biotype.</title>
        <authorList>
            <person name="Quecine M.C."/>
            <person name="Pachon D.M.R."/>
            <person name="Bonatelli M.L."/>
            <person name="Correr F.H."/>
            <person name="Franceschini L.M."/>
            <person name="Leite T.F."/>
            <person name="Margarido G.R.A."/>
            <person name="Almeida C.A."/>
            <person name="Ferrarezi J.A."/>
            <person name="Labate C.A."/>
        </authorList>
    </citation>
    <scope>NUCLEOTIDE SEQUENCE</scope>
    <source>
        <strain evidence="1">MF-1</strain>
    </source>
</reference>
<name>A0A9Q3HES7_9BASI</name>
<dbReference type="InterPro" id="IPR021109">
    <property type="entry name" value="Peptidase_aspartic_dom_sf"/>
</dbReference>
<gene>
    <name evidence="1" type="ORF">O181_042448</name>
</gene>
<evidence type="ECO:0000313" key="1">
    <source>
        <dbReference type="EMBL" id="MBW0502733.1"/>
    </source>
</evidence>
<sequence length="162" mass="18064">MSEIPEKIPLIILDSSESPSLFVTHHTKYMVELASLPSFELEFLVIDIPKGEDLILGFEFVNHVNPSIDLRKGMITFNADNKDYYDPSDSFSNDLFSAKSCAALIGDSRPPSFPSSVHIPSLNSNNSSLFPRDQVFKEILDVGEDNSVSSLHPCFRNMDLLP</sequence>
<keyword evidence="2" id="KW-1185">Reference proteome</keyword>
<dbReference type="Gene3D" id="2.40.70.10">
    <property type="entry name" value="Acid Proteases"/>
    <property type="match status" value="1"/>
</dbReference>
<dbReference type="OrthoDB" id="2684341at2759"/>
<comment type="caution">
    <text evidence="1">The sequence shown here is derived from an EMBL/GenBank/DDBJ whole genome shotgun (WGS) entry which is preliminary data.</text>
</comment>